<dbReference type="EMBL" id="ONZP01000175">
    <property type="protein sequence ID" value="SPJ75765.1"/>
    <property type="molecule type" value="Genomic_DNA"/>
</dbReference>
<keyword evidence="8" id="KW-1185">Reference proteome</keyword>
<sequence>MISSTALPLCLARSKRKTGYHSMKSSDMNNRGLKACTGRSDVQDVSGCIGIVMSNLEEAIVGGVIQKDALNESPELSRLGSRRGSIARAISFSTIPSVSTSSHPRKASSPASSSSYALSESPSSLNSLFAFPLSSESHPLANQRLETYRQEMMPLFPFVWISQDESPGRLFWERPMLYMAMIIVTCQENIEMQQELAQQYREELGRRIWTYTEKNIQLLQGIMVYLAWNQTHSLLGDQLSSLMYMAMSLVTELGLDKEPSSETKFSHGVLDEV</sequence>
<evidence type="ECO:0000256" key="5">
    <source>
        <dbReference type="ARBA" id="ARBA00023242"/>
    </source>
</evidence>
<dbReference type="PANTHER" id="PTHR31845">
    <property type="entry name" value="FINGER DOMAIN PROTEIN, PUTATIVE-RELATED"/>
    <property type="match status" value="1"/>
</dbReference>
<keyword evidence="2" id="KW-0805">Transcription regulation</keyword>
<comment type="caution">
    <text evidence="7">The sequence shown here is derived from an EMBL/GenBank/DDBJ whole genome shotgun (WGS) entry which is preliminary data.</text>
</comment>
<dbReference type="GO" id="GO:0000981">
    <property type="term" value="F:DNA-binding transcription factor activity, RNA polymerase II-specific"/>
    <property type="evidence" value="ECO:0007669"/>
    <property type="project" value="TreeGrafter"/>
</dbReference>
<dbReference type="Proteomes" id="UP001187734">
    <property type="component" value="Unassembled WGS sequence"/>
</dbReference>
<evidence type="ECO:0000313" key="7">
    <source>
        <dbReference type="EMBL" id="SPJ75765.1"/>
    </source>
</evidence>
<gene>
    <name evidence="7" type="ORF">FTOL_05496</name>
</gene>
<evidence type="ECO:0000256" key="4">
    <source>
        <dbReference type="ARBA" id="ARBA00023163"/>
    </source>
</evidence>
<keyword evidence="5" id="KW-0539">Nucleus</keyword>
<dbReference type="PANTHER" id="PTHR31845:SF10">
    <property type="entry name" value="ZN(II)2CYS6 TRANSCRIPTION FACTOR (EUROFUNG)"/>
    <property type="match status" value="1"/>
</dbReference>
<keyword evidence="4" id="KW-0804">Transcription</keyword>
<evidence type="ECO:0000313" key="8">
    <source>
        <dbReference type="Proteomes" id="UP001187734"/>
    </source>
</evidence>
<evidence type="ECO:0008006" key="9">
    <source>
        <dbReference type="Google" id="ProtNLM"/>
    </source>
</evidence>
<reference evidence="7" key="1">
    <citation type="submission" date="2018-03" db="EMBL/GenBank/DDBJ databases">
        <authorList>
            <person name="Guldener U."/>
        </authorList>
    </citation>
    <scope>NUCLEOTIDE SEQUENCE</scope>
</reference>
<name>A0AAE8SH64_9HYPO</name>
<organism evidence="7 8">
    <name type="scientific">Fusarium torulosum</name>
    <dbReference type="NCBI Taxonomy" id="33205"/>
    <lineage>
        <taxon>Eukaryota</taxon>
        <taxon>Fungi</taxon>
        <taxon>Dikarya</taxon>
        <taxon>Ascomycota</taxon>
        <taxon>Pezizomycotina</taxon>
        <taxon>Sordariomycetes</taxon>
        <taxon>Hypocreomycetidae</taxon>
        <taxon>Hypocreales</taxon>
        <taxon>Nectriaceae</taxon>
        <taxon>Fusarium</taxon>
    </lineage>
</organism>
<accession>A0AAE8SH64</accession>
<protein>
    <recommendedName>
        <fullName evidence="9">Transcription factor domain-containing protein</fullName>
    </recommendedName>
</protein>
<dbReference type="AlphaFoldDB" id="A0AAE8SH64"/>
<dbReference type="GO" id="GO:0000976">
    <property type="term" value="F:transcription cis-regulatory region binding"/>
    <property type="evidence" value="ECO:0007669"/>
    <property type="project" value="TreeGrafter"/>
</dbReference>
<evidence type="ECO:0000256" key="3">
    <source>
        <dbReference type="ARBA" id="ARBA00023125"/>
    </source>
</evidence>
<evidence type="ECO:0000256" key="2">
    <source>
        <dbReference type="ARBA" id="ARBA00023015"/>
    </source>
</evidence>
<feature type="region of interest" description="Disordered" evidence="6">
    <location>
        <begin position="96"/>
        <end position="116"/>
    </location>
</feature>
<dbReference type="GO" id="GO:0005634">
    <property type="term" value="C:nucleus"/>
    <property type="evidence" value="ECO:0007669"/>
    <property type="project" value="UniProtKB-SubCell"/>
</dbReference>
<dbReference type="InterPro" id="IPR051089">
    <property type="entry name" value="prtT"/>
</dbReference>
<keyword evidence="3" id="KW-0238">DNA-binding</keyword>
<evidence type="ECO:0000256" key="6">
    <source>
        <dbReference type="SAM" id="MobiDB-lite"/>
    </source>
</evidence>
<proteinExistence type="predicted"/>
<evidence type="ECO:0000256" key="1">
    <source>
        <dbReference type="ARBA" id="ARBA00004123"/>
    </source>
</evidence>
<comment type="subcellular location">
    <subcellularLocation>
        <location evidence="1">Nucleus</location>
    </subcellularLocation>
</comment>